<evidence type="ECO:0000256" key="7">
    <source>
        <dbReference type="SAM" id="Phobius"/>
    </source>
</evidence>
<dbReference type="Proteomes" id="UP000789342">
    <property type="component" value="Unassembled WGS sequence"/>
</dbReference>
<evidence type="ECO:0000256" key="5">
    <source>
        <dbReference type="ARBA" id="ARBA00023136"/>
    </source>
</evidence>
<dbReference type="InterPro" id="IPR002889">
    <property type="entry name" value="WSC_carb-bd"/>
</dbReference>
<proteinExistence type="predicted"/>
<feature type="transmembrane region" description="Helical" evidence="7">
    <location>
        <begin position="259"/>
        <end position="281"/>
    </location>
</feature>
<feature type="domain" description="WSC" evidence="8">
    <location>
        <begin position="147"/>
        <end position="242"/>
    </location>
</feature>
<keyword evidence="4 7" id="KW-1133">Transmembrane helix</keyword>
<evidence type="ECO:0000256" key="4">
    <source>
        <dbReference type="ARBA" id="ARBA00022989"/>
    </source>
</evidence>
<reference evidence="9" key="1">
    <citation type="submission" date="2021-06" db="EMBL/GenBank/DDBJ databases">
        <authorList>
            <person name="Kallberg Y."/>
            <person name="Tangrot J."/>
            <person name="Rosling A."/>
        </authorList>
    </citation>
    <scope>NUCLEOTIDE SEQUENCE</scope>
    <source>
        <strain evidence="9">CL551</strain>
    </source>
</reference>
<keyword evidence="2 7" id="KW-0812">Transmembrane</keyword>
<feature type="domain" description="WSC" evidence="8">
    <location>
        <begin position="15"/>
        <end position="120"/>
    </location>
</feature>
<evidence type="ECO:0000313" key="9">
    <source>
        <dbReference type="EMBL" id="CAG8588822.1"/>
    </source>
</evidence>
<evidence type="ECO:0000256" key="6">
    <source>
        <dbReference type="ARBA" id="ARBA00023180"/>
    </source>
</evidence>
<evidence type="ECO:0000256" key="2">
    <source>
        <dbReference type="ARBA" id="ARBA00022692"/>
    </source>
</evidence>
<dbReference type="AlphaFoldDB" id="A0A9N9C2V3"/>
<evidence type="ECO:0000256" key="1">
    <source>
        <dbReference type="ARBA" id="ARBA00004167"/>
    </source>
</evidence>
<keyword evidence="6" id="KW-0325">Glycoprotein</keyword>
<dbReference type="GO" id="GO:0005886">
    <property type="term" value="C:plasma membrane"/>
    <property type="evidence" value="ECO:0007669"/>
    <property type="project" value="TreeGrafter"/>
</dbReference>
<evidence type="ECO:0000256" key="3">
    <source>
        <dbReference type="ARBA" id="ARBA00022729"/>
    </source>
</evidence>
<dbReference type="OrthoDB" id="2384258at2759"/>
<sequence>KSQCVGNLTRRDGPRTDPLGCFIKDGLANDTLDGLTKIGFHDPYTDRDKVLMDPGLCIDFCANYLFTFSALTKGTQCRCGNQDGLKAYIKTSNSSCSTPCVGNSSYVCGGEEAYTVYAATLDSNKIPLGGLPTIEKKKDILKNLKNDIRYMGCFKDSPYCNVRILNDTTHDEKDHMTVDTCLAYCSKKNFTYAGLEVATQCFCGNSYDSFTALSSEDCGSSCGGNNSQLCGGPLALSIYEVLTNPVASNSSSSSLSGGIIAAIVLGGAFFLLFLIAFIIIIRKKMTRDNESEQVKVSEGSAHEIRSKFFC</sequence>
<gene>
    <name evidence="9" type="ORF">AMORRO_LOCUS7252</name>
</gene>
<feature type="non-terminal residue" evidence="9">
    <location>
        <position position="310"/>
    </location>
</feature>
<protein>
    <submittedName>
        <fullName evidence="9">4008_t:CDS:1</fullName>
    </submittedName>
</protein>
<dbReference type="PANTHER" id="PTHR24269:SF16">
    <property type="entry name" value="PROTEIN SLG1"/>
    <property type="match status" value="1"/>
</dbReference>
<dbReference type="PROSITE" id="PS51212">
    <property type="entry name" value="WSC"/>
    <property type="match status" value="2"/>
</dbReference>
<keyword evidence="5 7" id="KW-0472">Membrane</keyword>
<dbReference type="PANTHER" id="PTHR24269">
    <property type="entry name" value="KREMEN PROTEIN"/>
    <property type="match status" value="1"/>
</dbReference>
<dbReference type="EMBL" id="CAJVPV010005307">
    <property type="protein sequence ID" value="CAG8588822.1"/>
    <property type="molecule type" value="Genomic_DNA"/>
</dbReference>
<keyword evidence="3" id="KW-0732">Signal</keyword>
<organism evidence="9 10">
    <name type="scientific">Acaulospora morrowiae</name>
    <dbReference type="NCBI Taxonomy" id="94023"/>
    <lineage>
        <taxon>Eukaryota</taxon>
        <taxon>Fungi</taxon>
        <taxon>Fungi incertae sedis</taxon>
        <taxon>Mucoromycota</taxon>
        <taxon>Glomeromycotina</taxon>
        <taxon>Glomeromycetes</taxon>
        <taxon>Diversisporales</taxon>
        <taxon>Acaulosporaceae</taxon>
        <taxon>Acaulospora</taxon>
    </lineage>
</organism>
<evidence type="ECO:0000259" key="8">
    <source>
        <dbReference type="PROSITE" id="PS51212"/>
    </source>
</evidence>
<accession>A0A9N9C2V3</accession>
<comment type="subcellular location">
    <subcellularLocation>
        <location evidence="1">Membrane</location>
        <topology evidence="1">Single-pass membrane protein</topology>
    </subcellularLocation>
</comment>
<keyword evidence="10" id="KW-1185">Reference proteome</keyword>
<name>A0A9N9C2V3_9GLOM</name>
<comment type="caution">
    <text evidence="9">The sequence shown here is derived from an EMBL/GenBank/DDBJ whole genome shotgun (WGS) entry which is preliminary data.</text>
</comment>
<dbReference type="InterPro" id="IPR051836">
    <property type="entry name" value="Kremen_rcpt"/>
</dbReference>
<dbReference type="SMART" id="SM00321">
    <property type="entry name" value="WSC"/>
    <property type="match status" value="2"/>
</dbReference>
<dbReference type="Pfam" id="PF01822">
    <property type="entry name" value="WSC"/>
    <property type="match status" value="2"/>
</dbReference>
<evidence type="ECO:0000313" key="10">
    <source>
        <dbReference type="Proteomes" id="UP000789342"/>
    </source>
</evidence>